<feature type="domain" description="ABC transmembrane type-1" evidence="8">
    <location>
        <begin position="67"/>
        <end position="255"/>
    </location>
</feature>
<proteinExistence type="inferred from homology"/>
<dbReference type="GO" id="GO:0043190">
    <property type="term" value="C:ATP-binding cassette (ABC) transporter complex"/>
    <property type="evidence" value="ECO:0007669"/>
    <property type="project" value="InterPro"/>
</dbReference>
<feature type="transmembrane region" description="Helical" evidence="7">
    <location>
        <begin position="20"/>
        <end position="42"/>
    </location>
</feature>
<dbReference type="CDD" id="cd06261">
    <property type="entry name" value="TM_PBP2"/>
    <property type="match status" value="1"/>
</dbReference>
<comment type="caution">
    <text evidence="9">The sequence shown here is derived from an EMBL/GenBank/DDBJ whole genome shotgun (WGS) entry which is preliminary data.</text>
</comment>
<keyword evidence="3" id="KW-1003">Cell membrane</keyword>
<dbReference type="InterPro" id="IPR010065">
    <property type="entry name" value="AA_ABC_transptr_permease_3TM"/>
</dbReference>
<gene>
    <name evidence="9" type="ORF">EV191_112125</name>
</gene>
<keyword evidence="2 7" id="KW-0813">Transport</keyword>
<dbReference type="Proteomes" id="UP000294911">
    <property type="component" value="Unassembled WGS sequence"/>
</dbReference>
<evidence type="ECO:0000256" key="2">
    <source>
        <dbReference type="ARBA" id="ARBA00022448"/>
    </source>
</evidence>
<dbReference type="SUPFAM" id="SSF161098">
    <property type="entry name" value="MetI-like"/>
    <property type="match status" value="1"/>
</dbReference>
<dbReference type="PROSITE" id="PS50928">
    <property type="entry name" value="ABC_TM1"/>
    <property type="match status" value="1"/>
</dbReference>
<dbReference type="InterPro" id="IPR035906">
    <property type="entry name" value="MetI-like_sf"/>
</dbReference>
<dbReference type="PANTHER" id="PTHR30614:SF1">
    <property type="entry name" value="GLUTAMATE_ASPARTATE IMPORT PERMEASE PROTEIN GLTK"/>
    <property type="match status" value="1"/>
</dbReference>
<evidence type="ECO:0000256" key="7">
    <source>
        <dbReference type="RuleBase" id="RU363032"/>
    </source>
</evidence>
<dbReference type="Gene3D" id="1.10.3720.10">
    <property type="entry name" value="MetI-like"/>
    <property type="match status" value="1"/>
</dbReference>
<dbReference type="GO" id="GO:0022857">
    <property type="term" value="F:transmembrane transporter activity"/>
    <property type="evidence" value="ECO:0007669"/>
    <property type="project" value="InterPro"/>
</dbReference>
<keyword evidence="4 7" id="KW-0812">Transmembrane</keyword>
<keyword evidence="5 7" id="KW-1133">Transmembrane helix</keyword>
<comment type="similarity">
    <text evidence="7">Belongs to the binding-protein-dependent transport system permease family.</text>
</comment>
<evidence type="ECO:0000256" key="1">
    <source>
        <dbReference type="ARBA" id="ARBA00004651"/>
    </source>
</evidence>
<protein>
    <submittedName>
        <fullName evidence="9">Amino acid ABC transporter membrane protein 2 (PAAT family)</fullName>
    </submittedName>
</protein>
<dbReference type="RefSeq" id="WP_132879287.1">
    <property type="nucleotide sequence ID" value="NZ_SLXQ01000012.1"/>
</dbReference>
<reference evidence="9 10" key="1">
    <citation type="submission" date="2019-03" db="EMBL/GenBank/DDBJ databases">
        <title>Genomic Encyclopedia of Type Strains, Phase IV (KMG-IV): sequencing the most valuable type-strain genomes for metagenomic binning, comparative biology and taxonomic classification.</title>
        <authorList>
            <person name="Goeker M."/>
        </authorList>
    </citation>
    <scope>NUCLEOTIDE SEQUENCE [LARGE SCALE GENOMIC DNA]</scope>
    <source>
        <strain evidence="9 10">DSM 45765</strain>
    </source>
</reference>
<dbReference type="InterPro" id="IPR043429">
    <property type="entry name" value="ArtM/GltK/GlnP/TcyL/YhdX-like"/>
</dbReference>
<organism evidence="9 10">
    <name type="scientific">Tamaricihabitans halophyticus</name>
    <dbReference type="NCBI Taxonomy" id="1262583"/>
    <lineage>
        <taxon>Bacteria</taxon>
        <taxon>Bacillati</taxon>
        <taxon>Actinomycetota</taxon>
        <taxon>Actinomycetes</taxon>
        <taxon>Pseudonocardiales</taxon>
        <taxon>Pseudonocardiaceae</taxon>
        <taxon>Tamaricihabitans</taxon>
    </lineage>
</organism>
<feature type="transmembrane region" description="Helical" evidence="7">
    <location>
        <begin position="135"/>
        <end position="155"/>
    </location>
</feature>
<evidence type="ECO:0000313" key="10">
    <source>
        <dbReference type="Proteomes" id="UP000294911"/>
    </source>
</evidence>
<dbReference type="Pfam" id="PF00528">
    <property type="entry name" value="BPD_transp_1"/>
    <property type="match status" value="1"/>
</dbReference>
<dbReference type="GO" id="GO:0006865">
    <property type="term" value="P:amino acid transport"/>
    <property type="evidence" value="ECO:0007669"/>
    <property type="project" value="TreeGrafter"/>
</dbReference>
<accession>A0A4R2QF78</accession>
<comment type="subcellular location">
    <subcellularLocation>
        <location evidence="1 7">Cell membrane</location>
        <topology evidence="1 7">Multi-pass membrane protein</topology>
    </subcellularLocation>
</comment>
<evidence type="ECO:0000256" key="6">
    <source>
        <dbReference type="ARBA" id="ARBA00023136"/>
    </source>
</evidence>
<name>A0A4R2QF78_9PSEU</name>
<evidence type="ECO:0000256" key="3">
    <source>
        <dbReference type="ARBA" id="ARBA00022475"/>
    </source>
</evidence>
<keyword evidence="10" id="KW-1185">Reference proteome</keyword>
<keyword evidence="6 7" id="KW-0472">Membrane</keyword>
<dbReference type="NCBIfam" id="TIGR01726">
    <property type="entry name" value="HEQRo_perm_3TM"/>
    <property type="match status" value="1"/>
</dbReference>
<evidence type="ECO:0000313" key="9">
    <source>
        <dbReference type="EMBL" id="TCP47329.1"/>
    </source>
</evidence>
<evidence type="ECO:0000259" key="8">
    <source>
        <dbReference type="PROSITE" id="PS50928"/>
    </source>
</evidence>
<dbReference type="PANTHER" id="PTHR30614">
    <property type="entry name" value="MEMBRANE COMPONENT OF AMINO ACID ABC TRANSPORTER"/>
    <property type="match status" value="1"/>
</dbReference>
<dbReference type="AlphaFoldDB" id="A0A4R2QF78"/>
<dbReference type="InterPro" id="IPR000515">
    <property type="entry name" value="MetI-like"/>
</dbReference>
<sequence length="265" mass="28857">MSTSRIFDIAGPRQQRRVRIATTVSLVALVLVGLVVAEKLYYEAQFVSEKWLVFYDLDFIRFLLAGLWVTLQVCAVSLVTSALFGILLALGRLSSVAVFRIPAIGVIEFFRAMPFLLIVFAVMFGLPSVGVSMPAYWQLVVAITVNAGAMFAEVFRAGILAIPRGQREAGLATGLPSRHVFTSVVFPQAVRNTTPALMSQAVRVIKESSLGYIVGVAELLNNARVVSEFTGNFIQAYLAAGVLFVVINTTVSYLGARWADRLESS</sequence>
<feature type="transmembrane region" description="Helical" evidence="7">
    <location>
        <begin position="109"/>
        <end position="129"/>
    </location>
</feature>
<dbReference type="OrthoDB" id="4543034at2"/>
<feature type="transmembrane region" description="Helical" evidence="7">
    <location>
        <begin position="62"/>
        <end position="88"/>
    </location>
</feature>
<evidence type="ECO:0000256" key="5">
    <source>
        <dbReference type="ARBA" id="ARBA00022989"/>
    </source>
</evidence>
<feature type="transmembrane region" description="Helical" evidence="7">
    <location>
        <begin position="236"/>
        <end position="256"/>
    </location>
</feature>
<dbReference type="EMBL" id="SLXQ01000012">
    <property type="protein sequence ID" value="TCP47329.1"/>
    <property type="molecule type" value="Genomic_DNA"/>
</dbReference>
<evidence type="ECO:0000256" key="4">
    <source>
        <dbReference type="ARBA" id="ARBA00022692"/>
    </source>
</evidence>